<reference evidence="7 8" key="1">
    <citation type="journal article" date="2014" name="Genome Biol. Evol.">
        <title>The secreted proteins of Achlya hypogyna and Thraustotheca clavata identify the ancestral oomycete secretome and reveal gene acquisitions by horizontal gene transfer.</title>
        <authorList>
            <person name="Misner I."/>
            <person name="Blouin N."/>
            <person name="Leonard G."/>
            <person name="Richards T.A."/>
            <person name="Lane C.E."/>
        </authorList>
    </citation>
    <scope>NUCLEOTIDE SEQUENCE [LARGE SCALE GENOMIC DNA]</scope>
    <source>
        <strain evidence="7 8">ATCC 34112</strain>
    </source>
</reference>
<dbReference type="Gene3D" id="1.20.58.2190">
    <property type="match status" value="1"/>
</dbReference>
<dbReference type="InterPro" id="IPR036339">
    <property type="entry name" value="PUB-like_dom_sf"/>
</dbReference>
<dbReference type="InterPro" id="IPR002931">
    <property type="entry name" value="Transglutaminase-like"/>
</dbReference>
<dbReference type="Pfam" id="PF01841">
    <property type="entry name" value="Transglut_core"/>
    <property type="match status" value="1"/>
</dbReference>
<dbReference type="PROSITE" id="PS51752">
    <property type="entry name" value="JACALIN_LECTIN"/>
    <property type="match status" value="1"/>
</dbReference>
<keyword evidence="3" id="KW-0862">Zinc</keyword>
<comment type="similarity">
    <text evidence="1">Belongs to the transglutaminase-like superfamily. PNGase family.</text>
</comment>
<evidence type="ECO:0000256" key="4">
    <source>
        <dbReference type="SAM" id="MobiDB-lite"/>
    </source>
</evidence>
<dbReference type="GO" id="GO:0005829">
    <property type="term" value="C:cytosol"/>
    <property type="evidence" value="ECO:0007669"/>
    <property type="project" value="TreeGrafter"/>
</dbReference>
<dbReference type="Gene3D" id="3.10.620.30">
    <property type="match status" value="1"/>
</dbReference>
<dbReference type="PANTHER" id="PTHR12143">
    <property type="entry name" value="PEPTIDE N-GLYCANASE PNGASE -RELATED"/>
    <property type="match status" value="1"/>
</dbReference>
<feature type="region of interest" description="Disordered" evidence="4">
    <location>
        <begin position="617"/>
        <end position="654"/>
    </location>
</feature>
<evidence type="ECO:0000256" key="2">
    <source>
        <dbReference type="ARBA" id="ARBA00022723"/>
    </source>
</evidence>
<evidence type="ECO:0000259" key="5">
    <source>
        <dbReference type="PROSITE" id="PS51498"/>
    </source>
</evidence>
<dbReference type="InterPro" id="IPR001229">
    <property type="entry name" value="Jacalin-like_lectin_dom"/>
</dbReference>
<protein>
    <submittedName>
        <fullName evidence="7">Peptide-N(4)-(N-acetyl-beta-glucosaminyl)asparagine amidase</fullName>
    </submittedName>
</protein>
<dbReference type="GO" id="GO:0006516">
    <property type="term" value="P:glycoprotein catabolic process"/>
    <property type="evidence" value="ECO:0007669"/>
    <property type="project" value="TreeGrafter"/>
</dbReference>
<dbReference type="InterPro" id="IPR023341">
    <property type="entry name" value="MABP"/>
</dbReference>
<dbReference type="SUPFAM" id="SSF143503">
    <property type="entry name" value="PUG domain-like"/>
    <property type="match status" value="1"/>
</dbReference>
<feature type="domain" description="MABP" evidence="5">
    <location>
        <begin position="145"/>
        <end position="296"/>
    </location>
</feature>
<name>A0A1V9Z8G7_9STRA</name>
<dbReference type="PROSITE" id="PS51498">
    <property type="entry name" value="MABP"/>
    <property type="match status" value="1"/>
</dbReference>
<keyword evidence="8" id="KW-1185">Reference proteome</keyword>
<dbReference type="SUPFAM" id="SSF54001">
    <property type="entry name" value="Cysteine proteinases"/>
    <property type="match status" value="1"/>
</dbReference>
<dbReference type="Gene3D" id="2.20.25.10">
    <property type="match status" value="1"/>
</dbReference>
<dbReference type="SMART" id="SM00915">
    <property type="entry name" value="Jacalin"/>
    <property type="match status" value="1"/>
</dbReference>
<keyword evidence="2" id="KW-0479">Metal-binding</keyword>
<dbReference type="InterPro" id="IPR038765">
    <property type="entry name" value="Papain-like_cys_pep_sf"/>
</dbReference>
<dbReference type="GO" id="GO:0046872">
    <property type="term" value="F:metal ion binding"/>
    <property type="evidence" value="ECO:0007669"/>
    <property type="project" value="UniProtKB-KW"/>
</dbReference>
<dbReference type="SMART" id="SM00460">
    <property type="entry name" value="TGc"/>
    <property type="match status" value="1"/>
</dbReference>
<gene>
    <name evidence="7" type="ORF">THRCLA_08198</name>
</gene>
<dbReference type="GO" id="GO:0005634">
    <property type="term" value="C:nucleus"/>
    <property type="evidence" value="ECO:0007669"/>
    <property type="project" value="TreeGrafter"/>
</dbReference>
<sequence length="1191" mass="134092">MSKLITVIHDCHEYKLQVSLEDTAEVLSLQLYSLCEIEMDDQLLLTFEGKQVLPDDVFTTFAAYVPLLFLFHRSNDATCFDPLQDSDWRETCSRLISPQAPLLQHYFKKENGSILCRSCATICHAPDQLLIPVSNTPDTRQAIQSQFITDITIVLGGIDVLPPTGYTKIPVDLNYGTPGEFAFLCYRCGGKQRPIAHLQVVQVAATEDSVPNVQGYTTLATNLTPYSSMHTYLCYIRVPPSNFRFLQGYGVCDLSIGNLHSPKMVVCSQPLSESRTLAYDIAPLASSICQCGDSCLFQVRLKPTTPLISFTSLSVAQVQAGLEMDKEMRQYWTQYQDKEFFDSESSLFASLESSQQRVLVYERSDMQAEALKVIPVALLEERARANTSSLHTRFEDEVLHQLIHWFKREFFTWMNNPPCHVCKSTSTQSIGTRNPCTPEEIDGEASRVEMYECQECHATPVFPRYNNPVKLLQSRIGRCGEWANCFTLCCRAMGYEARYVHDYTDHVWTEVFSPAYDRWLHCDPCEDQLDCPLTYEVGWGKELNYIFAFSKDEVVDVIRRYTVSYDDVLDRRTRAREEKLFSKIASLNMMIQMTLPWSRREVLQLRSKKEEAELNALKKAKESEAEGRVSGSNEWKDSRNESGNKTSTESTSVVEKQVRPIRSLLQTLLLQMIQGCSNGPCNNPFCICTFKTKPDFNPTNYTATALKMFADLQQIVSSPRSLEQLLTSSHDLYMTTLLNASPLAFWPLNDDNSLVLDISGHGHHAKNHEVVFGKPLATKMPKNSLGVQVFHQHPLIFPSVTIPDKWMLVFLAQLHSYSSLTENTTFLAIEELNLILSVTKDFKLELQLGSTKILSSQSLDMDRTYHISIVFDKAISIFINGIQDLKIAANSVSTLTLSVKPTFDAIVPIISHVALLPSANPMQIAQYSRQSIPGPKLTVCGVQGDSINLQSYECTNEFAQADSGVNISTINMWSREFFDGVEFLYGDAIQGLKVLALSRMNQAPDFSTKLLPNEVIIKVSGRRGAWMDCLTLTTNFNRTFSAGGNGGNPFEVDIPFGHMVRGFDSHGGDHIDNFVAFTCPAPKGVIYQTLEKVKATPKSSLVKTFCAGVLRYLNNIASNPTEVKFHRIKCANNFFTSNIAILNAQDIKDVFTSAGFQMTFDNQFWQLDLSQLYKVHGAIYDMTTFLALEKL</sequence>
<feature type="domain" description="Jacalin-type lectin" evidence="6">
    <location>
        <begin position="946"/>
        <end position="1080"/>
    </location>
</feature>
<proteinExistence type="inferred from homology"/>
<dbReference type="AlphaFoldDB" id="A0A1V9Z8G7"/>
<dbReference type="InterPro" id="IPR032353">
    <property type="entry name" value="AZUL"/>
</dbReference>
<dbReference type="SUPFAM" id="SSF51101">
    <property type="entry name" value="Mannose-binding lectins"/>
    <property type="match status" value="1"/>
</dbReference>
<dbReference type="EMBL" id="JNBS01002192">
    <property type="protein sequence ID" value="OQR94305.1"/>
    <property type="molecule type" value="Genomic_DNA"/>
</dbReference>
<evidence type="ECO:0000313" key="7">
    <source>
        <dbReference type="EMBL" id="OQR94305.1"/>
    </source>
</evidence>
<dbReference type="Pfam" id="PF16558">
    <property type="entry name" value="AZUL"/>
    <property type="match status" value="1"/>
</dbReference>
<evidence type="ECO:0000256" key="1">
    <source>
        <dbReference type="ARBA" id="ARBA00009390"/>
    </source>
</evidence>
<dbReference type="Gene3D" id="2.100.10.30">
    <property type="entry name" value="Jacalin-like lectin domain"/>
    <property type="match status" value="1"/>
</dbReference>
<dbReference type="Gene3D" id="6.10.130.10">
    <property type="entry name" value="Ubiquitin-protein ligase E3A, N-terminal zinc-binding domain (AZUL)"/>
    <property type="match status" value="1"/>
</dbReference>
<evidence type="ECO:0000259" key="6">
    <source>
        <dbReference type="PROSITE" id="PS51752"/>
    </source>
</evidence>
<dbReference type="Proteomes" id="UP000243217">
    <property type="component" value="Unassembled WGS sequence"/>
</dbReference>
<dbReference type="GO" id="GO:0000224">
    <property type="term" value="F:peptide-N4-(N-acetyl-beta-glucosaminyl)asparagine amidase activity"/>
    <property type="evidence" value="ECO:0007669"/>
    <property type="project" value="TreeGrafter"/>
</dbReference>
<dbReference type="InterPro" id="IPR042556">
    <property type="entry name" value="AZUL_sf"/>
</dbReference>
<dbReference type="STRING" id="74557.A0A1V9Z8G7"/>
<evidence type="ECO:0000256" key="3">
    <source>
        <dbReference type="ARBA" id="ARBA00022833"/>
    </source>
</evidence>
<dbReference type="Pfam" id="PF01419">
    <property type="entry name" value="Jacalin"/>
    <property type="match status" value="1"/>
</dbReference>
<dbReference type="Gene3D" id="2.100.10.50">
    <property type="match status" value="1"/>
</dbReference>
<dbReference type="CDD" id="cd09212">
    <property type="entry name" value="PUB"/>
    <property type="match status" value="1"/>
</dbReference>
<feature type="compositionally biased region" description="Polar residues" evidence="4">
    <location>
        <begin position="643"/>
        <end position="654"/>
    </location>
</feature>
<organism evidence="7 8">
    <name type="scientific">Thraustotheca clavata</name>
    <dbReference type="NCBI Taxonomy" id="74557"/>
    <lineage>
        <taxon>Eukaryota</taxon>
        <taxon>Sar</taxon>
        <taxon>Stramenopiles</taxon>
        <taxon>Oomycota</taxon>
        <taxon>Saprolegniomycetes</taxon>
        <taxon>Saprolegniales</taxon>
        <taxon>Achlyaceae</taxon>
        <taxon>Thraustotheca</taxon>
    </lineage>
</organism>
<accession>A0A1V9Z8G7</accession>
<dbReference type="InterPro" id="IPR050883">
    <property type="entry name" value="PNGase"/>
</dbReference>
<evidence type="ECO:0000313" key="8">
    <source>
        <dbReference type="Proteomes" id="UP000243217"/>
    </source>
</evidence>
<dbReference type="InterPro" id="IPR036404">
    <property type="entry name" value="Jacalin-like_lectin_dom_sf"/>
</dbReference>
<comment type="caution">
    <text evidence="7">The sequence shown here is derived from an EMBL/GenBank/DDBJ whole genome shotgun (WGS) entry which is preliminary data.</text>
</comment>
<dbReference type="PANTHER" id="PTHR12143:SF19">
    <property type="entry name" value="PEPTIDE-N(4)-(N-ACETYL-BETA-GLUCOSAMINYL)ASPARAGINE AMIDASE"/>
    <property type="match status" value="1"/>
</dbReference>
<dbReference type="OrthoDB" id="409136at2759"/>